<evidence type="ECO:0000256" key="7">
    <source>
        <dbReference type="ARBA" id="ARBA00023125"/>
    </source>
</evidence>
<dbReference type="Gene3D" id="3.90.1600.10">
    <property type="entry name" value="Palm domain of DNA polymerase"/>
    <property type="match status" value="2"/>
</dbReference>
<dbReference type="AlphaFoldDB" id="A0A0F9H3A4"/>
<evidence type="ECO:0000256" key="1">
    <source>
        <dbReference type="ARBA" id="ARBA00005755"/>
    </source>
</evidence>
<dbReference type="Pfam" id="PF03175">
    <property type="entry name" value="DNA_pol_B_2"/>
    <property type="match status" value="1"/>
</dbReference>
<evidence type="ECO:0000256" key="8">
    <source>
        <dbReference type="ARBA" id="ARBA00049244"/>
    </source>
</evidence>
<evidence type="ECO:0000256" key="4">
    <source>
        <dbReference type="ARBA" id="ARBA00022695"/>
    </source>
</evidence>
<keyword evidence="3" id="KW-0808">Transferase</keyword>
<dbReference type="GO" id="GO:0000166">
    <property type="term" value="F:nucleotide binding"/>
    <property type="evidence" value="ECO:0007669"/>
    <property type="project" value="InterPro"/>
</dbReference>
<proteinExistence type="inferred from homology"/>
<keyword evidence="7" id="KW-0238">DNA-binding</keyword>
<dbReference type="InterPro" id="IPR023211">
    <property type="entry name" value="DNA_pol_palm_dom_sf"/>
</dbReference>
<evidence type="ECO:0000256" key="5">
    <source>
        <dbReference type="ARBA" id="ARBA00022705"/>
    </source>
</evidence>
<dbReference type="PRINTS" id="PR00106">
    <property type="entry name" value="DNAPOLB"/>
</dbReference>
<dbReference type="InterPro" id="IPR006172">
    <property type="entry name" value="DNA-dir_DNA_pol_B"/>
</dbReference>
<evidence type="ECO:0000259" key="9">
    <source>
        <dbReference type="Pfam" id="PF03175"/>
    </source>
</evidence>
<gene>
    <name evidence="10" type="ORF">LCGC14_1752980</name>
</gene>
<dbReference type="GO" id="GO:0006260">
    <property type="term" value="P:DNA replication"/>
    <property type="evidence" value="ECO:0007669"/>
    <property type="project" value="UniProtKB-KW"/>
</dbReference>
<feature type="non-terminal residue" evidence="10">
    <location>
        <position position="1"/>
    </location>
</feature>
<comment type="catalytic activity">
    <reaction evidence="8">
        <text>DNA(n) + a 2'-deoxyribonucleoside 5'-triphosphate = DNA(n+1) + diphosphate</text>
        <dbReference type="Rhea" id="RHEA:22508"/>
        <dbReference type="Rhea" id="RHEA-COMP:17339"/>
        <dbReference type="Rhea" id="RHEA-COMP:17340"/>
        <dbReference type="ChEBI" id="CHEBI:33019"/>
        <dbReference type="ChEBI" id="CHEBI:61560"/>
        <dbReference type="ChEBI" id="CHEBI:173112"/>
        <dbReference type="EC" id="2.7.7.7"/>
    </reaction>
</comment>
<organism evidence="10">
    <name type="scientific">marine sediment metagenome</name>
    <dbReference type="NCBI Taxonomy" id="412755"/>
    <lineage>
        <taxon>unclassified sequences</taxon>
        <taxon>metagenomes</taxon>
        <taxon>ecological metagenomes</taxon>
    </lineage>
</organism>
<keyword evidence="5" id="KW-0235">DNA replication</keyword>
<evidence type="ECO:0000256" key="3">
    <source>
        <dbReference type="ARBA" id="ARBA00022679"/>
    </source>
</evidence>
<feature type="domain" description="DNA-directed DNA polymerase family B mitochondria/virus" evidence="9">
    <location>
        <begin position="22"/>
        <end position="218"/>
    </location>
</feature>
<dbReference type="SUPFAM" id="SSF56672">
    <property type="entry name" value="DNA/RNA polymerases"/>
    <property type="match status" value="1"/>
</dbReference>
<dbReference type="InterPro" id="IPR043502">
    <property type="entry name" value="DNA/RNA_pol_sf"/>
</dbReference>
<comment type="similarity">
    <text evidence="1">Belongs to the DNA polymerase type-B family.</text>
</comment>
<protein>
    <recommendedName>
        <fullName evidence="2">DNA-directed DNA polymerase</fullName>
        <ecNumber evidence="2">2.7.7.7</ecNumber>
    </recommendedName>
</protein>
<sequence>LRRAITEFIYMLRRDDLGNFQITLAAQSMNSFRHRFMGHPIFIDNNEKALEIARDGYMGGRTEAFWIGKVKGAVHVVDINSQYPAVMATTPMPTKLRGVWNHVSLQELADTMVQNCVVAHVRLDTKSNHFPKRSGTRLVFPVGRFWTTLCTPELETAMQLNAISAVRHVAVYERAVIFRDFVEFFYAKRLEAKAAGDAAHSYMYKILMNSLYGKFGQAGRVFTDVGKAPNIRFGTWSEYDHETGETTRYRQVADLVQRMATEGESLNSSPAISAHVASAGRALLSRYIDQAKPENVFYCDTDSLMVNDAGLAFLVGVLDTDTLGMLKHERTVYDTEIRNLKHYYADGHWTIKGIRKKAVELEDNVFQQDTFRGFKGMFAAGDVERMLITNTVKHLRPEYHKGTVQTTGRVEPFLLHED</sequence>
<dbReference type="EC" id="2.7.7.7" evidence="2"/>
<comment type="caution">
    <text evidence="10">The sequence shown here is derived from an EMBL/GenBank/DDBJ whole genome shotgun (WGS) entry which is preliminary data.</text>
</comment>
<dbReference type="PANTHER" id="PTHR33568">
    <property type="entry name" value="DNA POLYMERASE"/>
    <property type="match status" value="1"/>
</dbReference>
<name>A0A0F9H3A4_9ZZZZ</name>
<reference evidence="10" key="1">
    <citation type="journal article" date="2015" name="Nature">
        <title>Complex archaea that bridge the gap between prokaryotes and eukaryotes.</title>
        <authorList>
            <person name="Spang A."/>
            <person name="Saw J.H."/>
            <person name="Jorgensen S.L."/>
            <person name="Zaremba-Niedzwiedzka K."/>
            <person name="Martijn J."/>
            <person name="Lind A.E."/>
            <person name="van Eijk R."/>
            <person name="Schleper C."/>
            <person name="Guy L."/>
            <person name="Ettema T.J."/>
        </authorList>
    </citation>
    <scope>NUCLEOTIDE SEQUENCE</scope>
</reference>
<dbReference type="GO" id="GO:0003677">
    <property type="term" value="F:DNA binding"/>
    <property type="evidence" value="ECO:0007669"/>
    <property type="project" value="UniProtKB-KW"/>
</dbReference>
<dbReference type="PANTHER" id="PTHR33568:SF3">
    <property type="entry name" value="DNA-DIRECTED DNA POLYMERASE"/>
    <property type="match status" value="1"/>
</dbReference>
<evidence type="ECO:0000256" key="2">
    <source>
        <dbReference type="ARBA" id="ARBA00012417"/>
    </source>
</evidence>
<dbReference type="GO" id="GO:0003887">
    <property type="term" value="F:DNA-directed DNA polymerase activity"/>
    <property type="evidence" value="ECO:0007669"/>
    <property type="project" value="UniProtKB-KW"/>
</dbReference>
<dbReference type="EMBL" id="LAZR01016195">
    <property type="protein sequence ID" value="KKM05549.1"/>
    <property type="molecule type" value="Genomic_DNA"/>
</dbReference>
<keyword evidence="4" id="KW-0548">Nucleotidyltransferase</keyword>
<dbReference type="Gene3D" id="1.10.287.690">
    <property type="entry name" value="Helix hairpin bin"/>
    <property type="match status" value="1"/>
</dbReference>
<accession>A0A0F9H3A4</accession>
<evidence type="ECO:0000313" key="10">
    <source>
        <dbReference type="EMBL" id="KKM05549.1"/>
    </source>
</evidence>
<keyword evidence="6" id="KW-0239">DNA-directed DNA polymerase</keyword>
<evidence type="ECO:0000256" key="6">
    <source>
        <dbReference type="ARBA" id="ARBA00022932"/>
    </source>
</evidence>
<dbReference type="InterPro" id="IPR004868">
    <property type="entry name" value="DNA-dir_DNA_pol_B_mt/vir"/>
</dbReference>